<evidence type="ECO:0000256" key="4">
    <source>
        <dbReference type="ARBA" id="ARBA00022786"/>
    </source>
</evidence>
<evidence type="ECO:0000256" key="8">
    <source>
        <dbReference type="SAM" id="Phobius"/>
    </source>
</evidence>
<dbReference type="InterPro" id="IPR038765">
    <property type="entry name" value="Papain-like_cys_pep_sf"/>
</dbReference>
<protein>
    <recommendedName>
        <fullName evidence="2">ubiquitinyl hydrolase 1</fullName>
        <ecNumber evidence="2">3.4.19.12</ecNumber>
    </recommendedName>
</protein>
<comment type="caution">
    <text evidence="11">The sequence shown here is derived from an EMBL/GenBank/DDBJ whole genome shotgun (WGS) entry which is preliminary data.</text>
</comment>
<evidence type="ECO:0000256" key="5">
    <source>
        <dbReference type="ARBA" id="ARBA00022801"/>
    </source>
</evidence>
<keyword evidence="4" id="KW-0833">Ubl conjugation pathway</keyword>
<name>A0A7J6XPR9_TRYCR</name>
<evidence type="ECO:0000259" key="10">
    <source>
        <dbReference type="PROSITE" id="PS50235"/>
    </source>
</evidence>
<feature type="transmembrane region" description="Helical" evidence="8">
    <location>
        <begin position="29"/>
        <end position="50"/>
    </location>
</feature>
<dbReference type="AlphaFoldDB" id="A0A7J6XPR9"/>
<feature type="domain" description="USP" evidence="10">
    <location>
        <begin position="284"/>
        <end position="630"/>
    </location>
</feature>
<evidence type="ECO:0000313" key="12">
    <source>
        <dbReference type="Proteomes" id="UP000583944"/>
    </source>
</evidence>
<keyword evidence="8" id="KW-0472">Membrane</keyword>
<dbReference type="EMBL" id="JABDHM010000199">
    <property type="protein sequence ID" value="KAF5216482.1"/>
    <property type="molecule type" value="Genomic_DNA"/>
</dbReference>
<accession>A0A7J6XPR9</accession>
<feature type="domain" description="Ubiquitin-like" evidence="9">
    <location>
        <begin position="177"/>
        <end position="248"/>
    </location>
</feature>
<dbReference type="PROSITE" id="PS00973">
    <property type="entry name" value="USP_2"/>
    <property type="match status" value="1"/>
</dbReference>
<sequence>MKMTSCHGSGAMWTQKKKKKKRKRKKKKIEFFFVCKFANLWGVIICGGVIETHFHSRDVSVIIAASRPVTIGVRSEGMSGRERERERDRQPRHFGKCKEMPHVFMRGFCGHTFCSFCKFFLFYYYQYVFFLFFVPVSFLHGIGLRQRRDEVTRTHTHQRLKETTTHRKIILQAGALQMATVKVKWGKELLELTVSLQSTVGAFKEKLLQLTQVPVERQKIMGLKANASKDDATLSQVGVTDGKTLMLLGAAAEPPQTKEPPPSPAAASNTTAVQAPAAATRMPTGLRNITNTCYMNAAVQMLHLVPELIELLQSRKNDTLLHSMGDLYKTMEANKDPVTPLLFWNALIMQNSTFGEVDEHGHPMQHDAQEVLNTILQQLNNGIQETHKNLFSGTMKRTSVCKEIPDDVSEASDLPFLMLSCNINAEVQMLETGLYASFNETISVRSEKLAREVLYSRTSRISILPEYLFVHLVRFSWRADTQKKAKILKPVSFPLVLDTFTLCTDAIKESMQEERGRVLARRDKELERRRQARQKTQFDVTTNAEEVSTGAMAGDAHKIGNKSGYYELCGVISHKGRSAESGHYVFWGKPEDQWFVYDDEHVASVTEEDVKRLSGVGEAHIAYVLMYRSRDPRTKATTIPL</sequence>
<dbReference type="Pfam" id="PF00240">
    <property type="entry name" value="ubiquitin"/>
    <property type="match status" value="1"/>
</dbReference>
<gene>
    <name evidence="11" type="ORF">ECC02_010733</name>
</gene>
<dbReference type="Gene3D" id="3.90.70.10">
    <property type="entry name" value="Cysteine proteinases"/>
    <property type="match status" value="1"/>
</dbReference>
<dbReference type="InterPro" id="IPR028889">
    <property type="entry name" value="USP"/>
</dbReference>
<dbReference type="PANTHER" id="PTHR43982">
    <property type="entry name" value="UBIQUITIN CARBOXYL-TERMINAL HYDROLASE"/>
    <property type="match status" value="1"/>
</dbReference>
<dbReference type="VEuPathDB" id="TriTrypDB:BCY84_21564"/>
<dbReference type="Gene3D" id="3.10.20.90">
    <property type="entry name" value="Phosphatidylinositol 3-kinase Catalytic Subunit, Chain A, domain 1"/>
    <property type="match status" value="1"/>
</dbReference>
<dbReference type="InterPro" id="IPR000626">
    <property type="entry name" value="Ubiquitin-like_dom"/>
</dbReference>
<dbReference type="GO" id="GO:0004843">
    <property type="term" value="F:cysteine-type deubiquitinase activity"/>
    <property type="evidence" value="ECO:0007669"/>
    <property type="project" value="UniProtKB-EC"/>
</dbReference>
<proteinExistence type="predicted"/>
<dbReference type="GO" id="GO:0016579">
    <property type="term" value="P:protein deubiquitination"/>
    <property type="evidence" value="ECO:0007669"/>
    <property type="project" value="InterPro"/>
</dbReference>
<evidence type="ECO:0000256" key="2">
    <source>
        <dbReference type="ARBA" id="ARBA00012759"/>
    </source>
</evidence>
<dbReference type="VEuPathDB" id="TriTrypDB:ECC02_010733"/>
<dbReference type="InterPro" id="IPR029071">
    <property type="entry name" value="Ubiquitin-like_domsf"/>
</dbReference>
<evidence type="ECO:0000313" key="11">
    <source>
        <dbReference type="EMBL" id="KAF5216482.1"/>
    </source>
</evidence>
<dbReference type="GO" id="GO:0070628">
    <property type="term" value="F:proteasome binding"/>
    <property type="evidence" value="ECO:0007669"/>
    <property type="project" value="TreeGrafter"/>
</dbReference>
<evidence type="ECO:0000256" key="6">
    <source>
        <dbReference type="ARBA" id="ARBA00022807"/>
    </source>
</evidence>
<dbReference type="InterPro" id="IPR018200">
    <property type="entry name" value="USP_CS"/>
</dbReference>
<dbReference type="SUPFAM" id="SSF54236">
    <property type="entry name" value="Ubiquitin-like"/>
    <property type="match status" value="1"/>
</dbReference>
<dbReference type="PROSITE" id="PS50235">
    <property type="entry name" value="USP_3"/>
    <property type="match status" value="1"/>
</dbReference>
<dbReference type="GO" id="GO:0061136">
    <property type="term" value="P:regulation of proteasomal protein catabolic process"/>
    <property type="evidence" value="ECO:0007669"/>
    <property type="project" value="TreeGrafter"/>
</dbReference>
<dbReference type="GO" id="GO:0043161">
    <property type="term" value="P:proteasome-mediated ubiquitin-dependent protein catabolic process"/>
    <property type="evidence" value="ECO:0007669"/>
    <property type="project" value="InterPro"/>
</dbReference>
<keyword evidence="8" id="KW-0812">Transmembrane</keyword>
<dbReference type="SUPFAM" id="SSF54001">
    <property type="entry name" value="Cysteine proteinases"/>
    <property type="match status" value="1"/>
</dbReference>
<dbReference type="Proteomes" id="UP000583944">
    <property type="component" value="Unassembled WGS sequence"/>
</dbReference>
<keyword evidence="5" id="KW-0378">Hydrolase</keyword>
<keyword evidence="3" id="KW-0645">Protease</keyword>
<reference evidence="11 12" key="1">
    <citation type="journal article" date="2019" name="Genome Biol. Evol.">
        <title>Nanopore Sequencing Significantly Improves Genome Assembly of the Protozoan Parasite Trypanosoma cruzi.</title>
        <authorList>
            <person name="Diaz-Viraque F."/>
            <person name="Pita S."/>
            <person name="Greif G."/>
            <person name="de Souza R.C.M."/>
            <person name="Iraola G."/>
            <person name="Robello C."/>
        </authorList>
    </citation>
    <scope>NUCLEOTIDE SEQUENCE [LARGE SCALE GENOMIC DNA]</scope>
    <source>
        <strain evidence="11 12">Berenice</strain>
    </source>
</reference>
<evidence type="ECO:0000259" key="9">
    <source>
        <dbReference type="PROSITE" id="PS50053"/>
    </source>
</evidence>
<dbReference type="SMART" id="SM00213">
    <property type="entry name" value="UBQ"/>
    <property type="match status" value="1"/>
</dbReference>
<dbReference type="PANTHER" id="PTHR43982:SF1">
    <property type="entry name" value="UBIQUITIN CARBOXYL-TERMINAL HYDROLASE 14"/>
    <property type="match status" value="1"/>
</dbReference>
<dbReference type="InterPro" id="IPR001394">
    <property type="entry name" value="Peptidase_C19_UCH"/>
</dbReference>
<comment type="catalytic activity">
    <reaction evidence="1">
        <text>Thiol-dependent hydrolysis of ester, thioester, amide, peptide and isopeptide bonds formed by the C-terminal Gly of ubiquitin (a 76-residue protein attached to proteins as an intracellular targeting signal).</text>
        <dbReference type="EC" id="3.4.19.12"/>
    </reaction>
</comment>
<keyword evidence="6" id="KW-0788">Thiol protease</keyword>
<evidence type="ECO:0000256" key="1">
    <source>
        <dbReference type="ARBA" id="ARBA00000707"/>
    </source>
</evidence>
<dbReference type="EC" id="3.4.19.12" evidence="2"/>
<dbReference type="PROSITE" id="PS50053">
    <property type="entry name" value="UBIQUITIN_2"/>
    <property type="match status" value="1"/>
</dbReference>
<evidence type="ECO:0000256" key="3">
    <source>
        <dbReference type="ARBA" id="ARBA00022670"/>
    </source>
</evidence>
<evidence type="ECO:0000256" key="7">
    <source>
        <dbReference type="SAM" id="MobiDB-lite"/>
    </source>
</evidence>
<feature type="transmembrane region" description="Helical" evidence="8">
    <location>
        <begin position="124"/>
        <end position="144"/>
    </location>
</feature>
<dbReference type="InterPro" id="IPR044635">
    <property type="entry name" value="UBP14-like"/>
</dbReference>
<dbReference type="Pfam" id="PF00443">
    <property type="entry name" value="UCH"/>
    <property type="match status" value="1"/>
</dbReference>
<organism evidence="11 12">
    <name type="scientific">Trypanosoma cruzi</name>
    <dbReference type="NCBI Taxonomy" id="5693"/>
    <lineage>
        <taxon>Eukaryota</taxon>
        <taxon>Discoba</taxon>
        <taxon>Euglenozoa</taxon>
        <taxon>Kinetoplastea</taxon>
        <taxon>Metakinetoplastina</taxon>
        <taxon>Trypanosomatida</taxon>
        <taxon>Trypanosomatidae</taxon>
        <taxon>Trypanosoma</taxon>
        <taxon>Schizotrypanum</taxon>
    </lineage>
</organism>
<keyword evidence="8" id="KW-1133">Transmembrane helix</keyword>
<feature type="region of interest" description="Disordered" evidence="7">
    <location>
        <begin position="1"/>
        <end position="22"/>
    </location>
</feature>